<accession>A0A5B0RWY2</accession>
<protein>
    <submittedName>
        <fullName evidence="1">Uncharacterized protein</fullName>
    </submittedName>
</protein>
<dbReference type="AlphaFoldDB" id="A0A5B0RWY2"/>
<dbReference type="EMBL" id="VDEP01000136">
    <property type="protein sequence ID" value="KAA1129699.1"/>
    <property type="molecule type" value="Genomic_DNA"/>
</dbReference>
<comment type="caution">
    <text evidence="1">The sequence shown here is derived from an EMBL/GenBank/DDBJ whole genome shotgun (WGS) entry which is preliminary data.</text>
</comment>
<organism evidence="1 2">
    <name type="scientific">Puccinia graminis f. sp. tritici</name>
    <dbReference type="NCBI Taxonomy" id="56615"/>
    <lineage>
        <taxon>Eukaryota</taxon>
        <taxon>Fungi</taxon>
        <taxon>Dikarya</taxon>
        <taxon>Basidiomycota</taxon>
        <taxon>Pucciniomycotina</taxon>
        <taxon>Pucciniomycetes</taxon>
        <taxon>Pucciniales</taxon>
        <taxon>Pucciniaceae</taxon>
        <taxon>Puccinia</taxon>
    </lineage>
</organism>
<evidence type="ECO:0000313" key="1">
    <source>
        <dbReference type="EMBL" id="KAA1129699.1"/>
    </source>
</evidence>
<evidence type="ECO:0000313" key="2">
    <source>
        <dbReference type="Proteomes" id="UP000325313"/>
    </source>
</evidence>
<reference evidence="1 2" key="1">
    <citation type="submission" date="2019-05" db="EMBL/GenBank/DDBJ databases">
        <title>Emergence of the Ug99 lineage of the wheat stem rust pathogen through somatic hybridization.</title>
        <authorList>
            <person name="Li F."/>
            <person name="Upadhyaya N.M."/>
            <person name="Sperschneider J."/>
            <person name="Matny O."/>
            <person name="Nguyen-Phuc H."/>
            <person name="Mago R."/>
            <person name="Raley C."/>
            <person name="Miller M.E."/>
            <person name="Silverstein K.A.T."/>
            <person name="Henningsen E."/>
            <person name="Hirsch C.D."/>
            <person name="Visser B."/>
            <person name="Pretorius Z.A."/>
            <person name="Steffenson B.J."/>
            <person name="Schwessinger B."/>
            <person name="Dodds P.N."/>
            <person name="Figueroa M."/>
        </authorList>
    </citation>
    <scope>NUCLEOTIDE SEQUENCE [LARGE SCALE GENOMIC DNA]</scope>
    <source>
        <strain evidence="1 2">Ug99</strain>
    </source>
</reference>
<name>A0A5B0RWY2_PUCGR</name>
<sequence length="57" mass="6398">MALLLEMLLTVHTVEPRMLVKFHHQKDAPCAQDVASCSKEHGNVMLNVKRLIMNVVG</sequence>
<proteinExistence type="predicted"/>
<gene>
    <name evidence="1" type="ORF">PGTUg99_034655</name>
</gene>
<dbReference type="Proteomes" id="UP000325313">
    <property type="component" value="Unassembled WGS sequence"/>
</dbReference>